<keyword evidence="3" id="KW-1185">Reference proteome</keyword>
<accession>A0A432VVW9</accession>
<dbReference type="SUPFAM" id="SSF48452">
    <property type="entry name" value="TPR-like"/>
    <property type="match status" value="1"/>
</dbReference>
<dbReference type="OrthoDB" id="192575at2"/>
<sequence>MRHWILAVLIGLATAFGGTAMAQQSINFEQFDPIYQPLEEAFRNGDHKAAQRVLKGMERQHGKTADFEFLSGIVTLLQMNDAGSLRLPFLARRMRNHWLQAVEYDPNHELAHFSLVQYLANAPGIVGGSLDDALKHRDRLHELDSEHRFMADIVIAMVQEDEAAELAAWDALFASQPENAQIRVNYAAQKINQEQYERALEQLQAALTLVAASDDEADTLVLTQLQYQWGKLAAVSGHELDQGADFLADLLAEDRLPEGMSQGWVQFRLAQVEQHRQNNDRAQQLFSAAEQFASDDENLRQALTEQGRCQRTC</sequence>
<dbReference type="EMBL" id="PIPI01000002">
    <property type="protein sequence ID" value="RUO20644.1"/>
    <property type="molecule type" value="Genomic_DNA"/>
</dbReference>
<feature type="chain" id="PRO_5019226429" description="Tetratricopeptide repeat-like domain-containing protein" evidence="1">
    <location>
        <begin position="23"/>
        <end position="313"/>
    </location>
</feature>
<dbReference type="Proteomes" id="UP000288212">
    <property type="component" value="Unassembled WGS sequence"/>
</dbReference>
<name>A0A432VVW9_9GAMM</name>
<dbReference type="RefSeq" id="WP_126791750.1">
    <property type="nucleotide sequence ID" value="NZ_PIPI01000002.1"/>
</dbReference>
<dbReference type="AlphaFoldDB" id="A0A432VVW9"/>
<feature type="signal peptide" evidence="1">
    <location>
        <begin position="1"/>
        <end position="22"/>
    </location>
</feature>
<gene>
    <name evidence="2" type="ORF">CWE06_04860</name>
</gene>
<evidence type="ECO:0000256" key="1">
    <source>
        <dbReference type="SAM" id="SignalP"/>
    </source>
</evidence>
<protein>
    <recommendedName>
        <fullName evidence="4">Tetratricopeptide repeat-like domain-containing protein</fullName>
    </recommendedName>
</protein>
<proteinExistence type="predicted"/>
<evidence type="ECO:0008006" key="4">
    <source>
        <dbReference type="Google" id="ProtNLM"/>
    </source>
</evidence>
<reference evidence="2 3" key="1">
    <citation type="journal article" date="2011" name="Front. Microbiol.">
        <title>Genomic signatures of strain selection and enhancement in Bacillus atrophaeus var. globigii, a historical biowarfare simulant.</title>
        <authorList>
            <person name="Gibbons H.S."/>
            <person name="Broomall S.M."/>
            <person name="McNew L.A."/>
            <person name="Daligault H."/>
            <person name="Chapman C."/>
            <person name="Bruce D."/>
            <person name="Karavis M."/>
            <person name="Krepps M."/>
            <person name="McGregor P.A."/>
            <person name="Hong C."/>
            <person name="Park K.H."/>
            <person name="Akmal A."/>
            <person name="Feldman A."/>
            <person name="Lin J.S."/>
            <person name="Chang W.E."/>
            <person name="Higgs B.W."/>
            <person name="Demirev P."/>
            <person name="Lindquist J."/>
            <person name="Liem A."/>
            <person name="Fochler E."/>
            <person name="Read T.D."/>
            <person name="Tapia R."/>
            <person name="Johnson S."/>
            <person name="Bishop-Lilly K.A."/>
            <person name="Detter C."/>
            <person name="Han C."/>
            <person name="Sozhamannan S."/>
            <person name="Rosenzweig C.N."/>
            <person name="Skowronski E.W."/>
        </authorList>
    </citation>
    <scope>NUCLEOTIDE SEQUENCE [LARGE SCALE GENOMIC DNA]</scope>
    <source>
        <strain evidence="2 3">AK5</strain>
    </source>
</reference>
<dbReference type="Gene3D" id="1.25.40.10">
    <property type="entry name" value="Tetratricopeptide repeat domain"/>
    <property type="match status" value="1"/>
</dbReference>
<evidence type="ECO:0000313" key="3">
    <source>
        <dbReference type="Proteomes" id="UP000288212"/>
    </source>
</evidence>
<comment type="caution">
    <text evidence="2">The sequence shown here is derived from an EMBL/GenBank/DDBJ whole genome shotgun (WGS) entry which is preliminary data.</text>
</comment>
<organism evidence="2 3">
    <name type="scientific">Aliidiomarina haloalkalitolerans</name>
    <dbReference type="NCBI Taxonomy" id="859059"/>
    <lineage>
        <taxon>Bacteria</taxon>
        <taxon>Pseudomonadati</taxon>
        <taxon>Pseudomonadota</taxon>
        <taxon>Gammaproteobacteria</taxon>
        <taxon>Alteromonadales</taxon>
        <taxon>Idiomarinaceae</taxon>
        <taxon>Aliidiomarina</taxon>
    </lineage>
</organism>
<keyword evidence="1" id="KW-0732">Signal</keyword>
<evidence type="ECO:0000313" key="2">
    <source>
        <dbReference type="EMBL" id="RUO20644.1"/>
    </source>
</evidence>
<dbReference type="InterPro" id="IPR011990">
    <property type="entry name" value="TPR-like_helical_dom_sf"/>
</dbReference>